<proteinExistence type="predicted"/>
<dbReference type="Proteomes" id="UP000887579">
    <property type="component" value="Unplaced"/>
</dbReference>
<reference evidence="2" key="1">
    <citation type="submission" date="2022-11" db="UniProtKB">
        <authorList>
            <consortium name="WormBaseParasite"/>
        </authorList>
    </citation>
    <scope>IDENTIFICATION</scope>
</reference>
<protein>
    <submittedName>
        <fullName evidence="2">Methionine adenosyltransferase</fullName>
    </submittedName>
</protein>
<dbReference type="WBParaSite" id="ES5_v2.g18976.t1">
    <property type="protein sequence ID" value="ES5_v2.g18976.t1"/>
    <property type="gene ID" value="ES5_v2.g18976"/>
</dbReference>
<evidence type="ECO:0000313" key="1">
    <source>
        <dbReference type="Proteomes" id="UP000887579"/>
    </source>
</evidence>
<evidence type="ECO:0000313" key="2">
    <source>
        <dbReference type="WBParaSite" id="ES5_v2.g18976.t1"/>
    </source>
</evidence>
<name>A0AC34FNY0_9BILA</name>
<organism evidence="1 2">
    <name type="scientific">Panagrolaimus sp. ES5</name>
    <dbReference type="NCBI Taxonomy" id="591445"/>
    <lineage>
        <taxon>Eukaryota</taxon>
        <taxon>Metazoa</taxon>
        <taxon>Ecdysozoa</taxon>
        <taxon>Nematoda</taxon>
        <taxon>Chromadorea</taxon>
        <taxon>Rhabditida</taxon>
        <taxon>Tylenchina</taxon>
        <taxon>Panagrolaimomorpha</taxon>
        <taxon>Panagrolaimoidea</taxon>
        <taxon>Panagrolaimidae</taxon>
        <taxon>Panagrolaimus</taxon>
    </lineage>
</organism>
<sequence length="475" mass="51794">MDVDVRGSPTSDGQEQHFLFTSESVGEGHPDKMCDMISDAVLDAHLAQDPNAKVACGNRYVTDITETVTKTGMVLLCGEITSKANVDYQSLVRGVVKHIGFDHSDKGFDYKTCNVLVALEQQAPEIAAGVHQNRSEEDIGAGDQGLMFGYASDETEEAMPLSLLLAHQLNGKLHTLRRNGILDWALPDSKSQVTVEYKFDNGACVPLRVHTIVISAQHKSTVTLDQLRADLKFVTVEYKFDNGACVPLRVHTIVISAQHKSTVTLDQLRADLKEHVIKEVIPGYLLDDKTKYYLNPCGAFTIGGPHSDAGLTGRKIIVDTYGGWGAHGGGAFSGKDPTKVDRSAAYGARWVAKSLVKAGVCRRCLVQVSYAIGISHPLSIMVISYGTSPLSEPELLSIVNDNFDLRPGVLIRDLGLKNPIYKETAKNGHFGHERFPWEQVKELKIRPEFAAKLKTRALNLSQASGDASQKVNGKA</sequence>
<accession>A0AC34FNY0</accession>